<dbReference type="Gene3D" id="1.10.10.10">
    <property type="entry name" value="Winged helix-like DNA-binding domain superfamily/Winged helix DNA-binding domain"/>
    <property type="match status" value="1"/>
</dbReference>
<keyword evidence="4" id="KW-0663">Pyridoxal phosphate</keyword>
<dbReference type="GO" id="GO:0003700">
    <property type="term" value="F:DNA-binding transcription factor activity"/>
    <property type="evidence" value="ECO:0007669"/>
    <property type="project" value="InterPro"/>
</dbReference>
<dbReference type="FunFam" id="3.40.640.10:FF:000023">
    <property type="entry name" value="Transcriptional regulator, GntR family"/>
    <property type="match status" value="1"/>
</dbReference>
<dbReference type="OrthoDB" id="9804020at2"/>
<name>A0A1G8VFB0_9GAMM</name>
<dbReference type="PROSITE" id="PS50949">
    <property type="entry name" value="HTH_GNTR"/>
    <property type="match status" value="1"/>
</dbReference>
<dbReference type="GO" id="GO:0003677">
    <property type="term" value="F:DNA binding"/>
    <property type="evidence" value="ECO:0007669"/>
    <property type="project" value="UniProtKB-KW"/>
</dbReference>
<proteinExistence type="inferred from homology"/>
<dbReference type="CDD" id="cd00609">
    <property type="entry name" value="AAT_like"/>
    <property type="match status" value="1"/>
</dbReference>
<dbReference type="RefSeq" id="WP_090366121.1">
    <property type="nucleotide sequence ID" value="NZ_FNEM01000011.1"/>
</dbReference>
<reference evidence="10" key="1">
    <citation type="submission" date="2016-10" db="EMBL/GenBank/DDBJ databases">
        <authorList>
            <person name="Varghese N."/>
            <person name="Submissions S."/>
        </authorList>
    </citation>
    <scope>NUCLEOTIDE SEQUENCE [LARGE SCALE GENOMIC DNA]</scope>
    <source>
        <strain evidence="10">DSM 23317</strain>
    </source>
</reference>
<evidence type="ECO:0000256" key="3">
    <source>
        <dbReference type="ARBA" id="ARBA00022679"/>
    </source>
</evidence>
<dbReference type="Proteomes" id="UP000199527">
    <property type="component" value="Unassembled WGS sequence"/>
</dbReference>
<dbReference type="Pfam" id="PF00392">
    <property type="entry name" value="GntR"/>
    <property type="match status" value="1"/>
</dbReference>
<keyword evidence="5" id="KW-0805">Transcription regulation</keyword>
<evidence type="ECO:0000256" key="5">
    <source>
        <dbReference type="ARBA" id="ARBA00023015"/>
    </source>
</evidence>
<evidence type="ECO:0000313" key="9">
    <source>
        <dbReference type="EMBL" id="SDJ64015.1"/>
    </source>
</evidence>
<dbReference type="InterPro" id="IPR015421">
    <property type="entry name" value="PyrdxlP-dep_Trfase_major"/>
</dbReference>
<keyword evidence="10" id="KW-1185">Reference proteome</keyword>
<dbReference type="AlphaFoldDB" id="A0A1G8VFB0"/>
<dbReference type="InterPro" id="IPR036388">
    <property type="entry name" value="WH-like_DNA-bd_sf"/>
</dbReference>
<evidence type="ECO:0000256" key="2">
    <source>
        <dbReference type="ARBA" id="ARBA00022576"/>
    </source>
</evidence>
<dbReference type="GO" id="GO:0030170">
    <property type="term" value="F:pyridoxal phosphate binding"/>
    <property type="evidence" value="ECO:0007669"/>
    <property type="project" value="InterPro"/>
</dbReference>
<dbReference type="GO" id="GO:0008483">
    <property type="term" value="F:transaminase activity"/>
    <property type="evidence" value="ECO:0007669"/>
    <property type="project" value="UniProtKB-KW"/>
</dbReference>
<gene>
    <name evidence="9" type="ORF">SAMN04488540_1114</name>
</gene>
<dbReference type="InterPro" id="IPR015422">
    <property type="entry name" value="PyrdxlP-dep_Trfase_small"/>
</dbReference>
<evidence type="ECO:0000256" key="7">
    <source>
        <dbReference type="ARBA" id="ARBA00023163"/>
    </source>
</evidence>
<dbReference type="InterPro" id="IPR051446">
    <property type="entry name" value="HTH_trans_reg/aminotransferase"/>
</dbReference>
<dbReference type="PANTHER" id="PTHR46577:SF2">
    <property type="entry name" value="TRANSCRIPTIONAL REGULATORY PROTEIN"/>
    <property type="match status" value="1"/>
</dbReference>
<dbReference type="InterPro" id="IPR036390">
    <property type="entry name" value="WH_DNA-bd_sf"/>
</dbReference>
<keyword evidence="6 9" id="KW-0238">DNA-binding</keyword>
<evidence type="ECO:0000256" key="1">
    <source>
        <dbReference type="ARBA" id="ARBA00005384"/>
    </source>
</evidence>
<dbReference type="InterPro" id="IPR000524">
    <property type="entry name" value="Tscrpt_reg_HTH_GntR"/>
</dbReference>
<dbReference type="Gene3D" id="3.90.1150.10">
    <property type="entry name" value="Aspartate Aminotransferase, domain 1"/>
    <property type="match status" value="1"/>
</dbReference>
<feature type="domain" description="HTH gntR-type" evidence="8">
    <location>
        <begin position="1"/>
        <end position="69"/>
    </location>
</feature>
<evidence type="ECO:0000256" key="4">
    <source>
        <dbReference type="ARBA" id="ARBA00022898"/>
    </source>
</evidence>
<keyword evidence="3 9" id="KW-0808">Transferase</keyword>
<dbReference type="PANTHER" id="PTHR46577">
    <property type="entry name" value="HTH-TYPE TRANSCRIPTIONAL REGULATORY PROTEIN GABR"/>
    <property type="match status" value="1"/>
</dbReference>
<keyword evidence="7" id="KW-0804">Transcription</keyword>
<dbReference type="SMART" id="SM00345">
    <property type="entry name" value="HTH_GNTR"/>
    <property type="match status" value="1"/>
</dbReference>
<dbReference type="SUPFAM" id="SSF46785">
    <property type="entry name" value="Winged helix' DNA-binding domain"/>
    <property type="match status" value="1"/>
</dbReference>
<organism evidence="9 10">
    <name type="scientific">Ferrimonas sediminum</name>
    <dbReference type="NCBI Taxonomy" id="718193"/>
    <lineage>
        <taxon>Bacteria</taxon>
        <taxon>Pseudomonadati</taxon>
        <taxon>Pseudomonadota</taxon>
        <taxon>Gammaproteobacteria</taxon>
        <taxon>Alteromonadales</taxon>
        <taxon>Ferrimonadaceae</taxon>
        <taxon>Ferrimonas</taxon>
    </lineage>
</organism>
<dbReference type="CDD" id="cd07377">
    <property type="entry name" value="WHTH_GntR"/>
    <property type="match status" value="1"/>
</dbReference>
<accession>A0A1G8VFB0</accession>
<keyword evidence="2 9" id="KW-0032">Aminotransferase</keyword>
<evidence type="ECO:0000259" key="8">
    <source>
        <dbReference type="PROSITE" id="PS50949"/>
    </source>
</evidence>
<dbReference type="InterPro" id="IPR015424">
    <property type="entry name" value="PyrdxlP-dep_Trfase"/>
</dbReference>
<dbReference type="InterPro" id="IPR004839">
    <property type="entry name" value="Aminotransferase_I/II_large"/>
</dbReference>
<comment type="similarity">
    <text evidence="1">In the C-terminal section; belongs to the class-I pyridoxal-phosphate-dependent aminotransferase family.</text>
</comment>
<evidence type="ECO:0000256" key="6">
    <source>
        <dbReference type="ARBA" id="ARBA00023125"/>
    </source>
</evidence>
<dbReference type="Gene3D" id="3.40.640.10">
    <property type="entry name" value="Type I PLP-dependent aspartate aminotransferase-like (Major domain)"/>
    <property type="match status" value="1"/>
</dbReference>
<sequence>MKKYEELIEQIRRQIQNEIWQTGEKLPSLRKQAELSGMSLMTVVHAYQVLESQGWIVSRARSGYVVAPKIENSDSTPANEPVQQTESVDINDFVFEVLQASRTPNITDFGKVYPDPTLYPRQHVNKSLISTARSLSASSAMDNLPPGNLELRQHIAKRYAAQGMTVHPDEIVITTGALEALNLSLQSVTQPGDWVVVESPTFYGALQSLQRLNLRALSVRTHPTDGIDLESLENALQSHPVKACWLMTNHQNPLGFTLSVDKKQRLMALLAKYDVYLIEDDVYNELHFGSDKPLPAKAFDSHGKALHCSSFSKSLVAGFRIGWVAAGKMAVPIQKLQMMSTLSTSAPIQMTLASYLSTRNYERHLRQLRRTLEQRKFATWQALRNHLPAQVNINCSDGGYFLWLELPGGLDATELYRRALQQHICITPGKMFSAGDFHNHCFRLNVSFELTDSRLNAIKTLGELIRIMVTTLPQTARDPGNAPTP</sequence>
<protein>
    <submittedName>
        <fullName evidence="9">DNA-binding transcriptional regulator, MocR family, contains an aminotransferase domain</fullName>
    </submittedName>
</protein>
<evidence type="ECO:0000313" key="10">
    <source>
        <dbReference type="Proteomes" id="UP000199527"/>
    </source>
</evidence>
<dbReference type="Pfam" id="PF00155">
    <property type="entry name" value="Aminotran_1_2"/>
    <property type="match status" value="1"/>
</dbReference>
<dbReference type="EMBL" id="FNEM01000011">
    <property type="protein sequence ID" value="SDJ64015.1"/>
    <property type="molecule type" value="Genomic_DNA"/>
</dbReference>
<dbReference type="SUPFAM" id="SSF53383">
    <property type="entry name" value="PLP-dependent transferases"/>
    <property type="match status" value="1"/>
</dbReference>